<evidence type="ECO:0000313" key="2">
    <source>
        <dbReference type="Proteomes" id="UP000198561"/>
    </source>
</evidence>
<dbReference type="STRING" id="680127.SAMN05421593_0429"/>
<proteinExistence type="predicted"/>
<sequence>MKSKTIEEDSDMVVIFKKNIVLLNYNISIISPYGKP</sequence>
<evidence type="ECO:0000313" key="1">
    <source>
        <dbReference type="EMBL" id="SEH27686.1"/>
    </source>
</evidence>
<organism evidence="1 2">
    <name type="scientific">Chryseobacterium culicis</name>
    <dbReference type="NCBI Taxonomy" id="680127"/>
    <lineage>
        <taxon>Bacteria</taxon>
        <taxon>Pseudomonadati</taxon>
        <taxon>Bacteroidota</taxon>
        <taxon>Flavobacteriia</taxon>
        <taxon>Flavobacteriales</taxon>
        <taxon>Weeksellaceae</taxon>
        <taxon>Chryseobacterium group</taxon>
        <taxon>Chryseobacterium</taxon>
    </lineage>
</organism>
<name>A0A1H6GWV9_CHRCI</name>
<accession>A0A1H6GWV9</accession>
<dbReference type="EMBL" id="FNWQ01000001">
    <property type="protein sequence ID" value="SEH27686.1"/>
    <property type="molecule type" value="Genomic_DNA"/>
</dbReference>
<dbReference type="AlphaFoldDB" id="A0A1H6GWV9"/>
<reference evidence="1 2" key="1">
    <citation type="submission" date="2016-10" db="EMBL/GenBank/DDBJ databases">
        <authorList>
            <person name="de Groot N.N."/>
        </authorList>
    </citation>
    <scope>NUCLEOTIDE SEQUENCE [LARGE SCALE GENOMIC DNA]</scope>
    <source>
        <strain evidence="1 2">DSM 23031</strain>
    </source>
</reference>
<gene>
    <name evidence="1" type="ORF">SAMN05421593_0429</name>
</gene>
<dbReference type="Proteomes" id="UP000198561">
    <property type="component" value="Unassembled WGS sequence"/>
</dbReference>
<protein>
    <submittedName>
        <fullName evidence="1">Uncharacterized protein</fullName>
    </submittedName>
</protein>